<dbReference type="GO" id="GO:0000976">
    <property type="term" value="F:transcription cis-regulatory region binding"/>
    <property type="evidence" value="ECO:0007669"/>
    <property type="project" value="TreeGrafter"/>
</dbReference>
<evidence type="ECO:0000313" key="7">
    <source>
        <dbReference type="Proteomes" id="UP000050398"/>
    </source>
</evidence>
<dbReference type="InterPro" id="IPR036388">
    <property type="entry name" value="WH-like_DNA-bd_sf"/>
</dbReference>
<dbReference type="Pfam" id="PF00126">
    <property type="entry name" value="HTH_1"/>
    <property type="match status" value="1"/>
</dbReference>
<keyword evidence="2" id="KW-0805">Transcription regulation</keyword>
<dbReference type="InterPro" id="IPR036390">
    <property type="entry name" value="WH_DNA-bd_sf"/>
</dbReference>
<dbReference type="PATRIC" id="fig|218284.4.peg.3414"/>
<organism evidence="6 7">
    <name type="scientific">Rossellomorea vietnamensis</name>
    <dbReference type="NCBI Taxonomy" id="218284"/>
    <lineage>
        <taxon>Bacteria</taxon>
        <taxon>Bacillati</taxon>
        <taxon>Bacillota</taxon>
        <taxon>Bacilli</taxon>
        <taxon>Bacillales</taxon>
        <taxon>Bacillaceae</taxon>
        <taxon>Rossellomorea</taxon>
    </lineage>
</organism>
<keyword evidence="3" id="KW-0238">DNA-binding</keyword>
<name>A0A0N8GH30_9BACI</name>
<dbReference type="PANTHER" id="PTHR30126">
    <property type="entry name" value="HTH-TYPE TRANSCRIPTIONAL REGULATOR"/>
    <property type="match status" value="1"/>
</dbReference>
<proteinExistence type="inferred from homology"/>
<evidence type="ECO:0000256" key="3">
    <source>
        <dbReference type="ARBA" id="ARBA00023125"/>
    </source>
</evidence>
<comment type="caution">
    <text evidence="6">The sequence shown here is derived from an EMBL/GenBank/DDBJ whole genome shotgun (WGS) entry which is preliminary data.</text>
</comment>
<dbReference type="Proteomes" id="UP000050398">
    <property type="component" value="Unassembled WGS sequence"/>
</dbReference>
<dbReference type="SUPFAM" id="SSF53850">
    <property type="entry name" value="Periplasmic binding protein-like II"/>
    <property type="match status" value="1"/>
</dbReference>
<dbReference type="OrthoDB" id="9803735at2"/>
<evidence type="ECO:0000313" key="6">
    <source>
        <dbReference type="EMBL" id="KPL60154.1"/>
    </source>
</evidence>
<reference evidence="6 7" key="1">
    <citation type="submission" date="2015-08" db="EMBL/GenBank/DDBJ databases">
        <title>Draft Genome Sequence of Bacillus vietnamensis UCD-SED5.</title>
        <authorList>
            <person name="Lee R.D."/>
            <person name="Jospin G."/>
            <person name="Lang J.M."/>
            <person name="Coil D.A."/>
            <person name="Eisen J.A."/>
        </authorList>
    </citation>
    <scope>NUCLEOTIDE SEQUENCE [LARGE SCALE GENOMIC DNA]</scope>
    <source>
        <strain evidence="6 7">UCD-SED5</strain>
    </source>
</reference>
<dbReference type="PANTHER" id="PTHR30126:SF64">
    <property type="entry name" value="HTH-TYPE TRANSCRIPTIONAL REGULATOR CITR"/>
    <property type="match status" value="1"/>
</dbReference>
<dbReference type="InterPro" id="IPR000847">
    <property type="entry name" value="LysR_HTH_N"/>
</dbReference>
<dbReference type="FunFam" id="1.10.10.10:FF:000001">
    <property type="entry name" value="LysR family transcriptional regulator"/>
    <property type="match status" value="1"/>
</dbReference>
<dbReference type="eggNOG" id="COG0583">
    <property type="taxonomic scope" value="Bacteria"/>
</dbReference>
<protein>
    <submittedName>
        <fullName evidence="6">LysR family transcriptional regulator</fullName>
    </submittedName>
</protein>
<dbReference type="Pfam" id="PF03466">
    <property type="entry name" value="LysR_substrate"/>
    <property type="match status" value="1"/>
</dbReference>
<dbReference type="EMBL" id="LIXZ01000005">
    <property type="protein sequence ID" value="KPL60154.1"/>
    <property type="molecule type" value="Genomic_DNA"/>
</dbReference>
<sequence>MDLNIIKTFIIAAEINHFRKAAERLYISQPTVTVHIKQLEKELGVALFEREGKKIKLTEAGRSYLQNAKRLIEVYEEGITDIQSFSQGYTTTLKMAISPLIADNVLPFVLKQYLEKHPQVEISVEIIESTEIEKAVLEERVDIGLSCLPSFSPELEQTLLFTDKVILVAPHDGRDFESAPPLEEEELLASNYLLTHNHPSYWDELCYTIKQFYPKTRMMRVSQTHITKRFIAEGLGVSYLPSSSVRRELLEGRLLEVHTSAFPMPQANTYAITKYLHKTQKEFLRFLSRFRV</sequence>
<dbReference type="CDD" id="cd05466">
    <property type="entry name" value="PBP2_LTTR_substrate"/>
    <property type="match status" value="1"/>
</dbReference>
<evidence type="ECO:0000259" key="5">
    <source>
        <dbReference type="PROSITE" id="PS50931"/>
    </source>
</evidence>
<dbReference type="SUPFAM" id="SSF46785">
    <property type="entry name" value="Winged helix' DNA-binding domain"/>
    <property type="match status" value="1"/>
</dbReference>
<dbReference type="InterPro" id="IPR005119">
    <property type="entry name" value="LysR_subst-bd"/>
</dbReference>
<feature type="domain" description="HTH lysR-type" evidence="5">
    <location>
        <begin position="1"/>
        <end position="58"/>
    </location>
</feature>
<gene>
    <name evidence="6" type="ORF">AM506_08875</name>
</gene>
<keyword evidence="4" id="KW-0804">Transcription</keyword>
<dbReference type="AlphaFoldDB" id="A0A0N8GH30"/>
<comment type="similarity">
    <text evidence="1">Belongs to the LysR transcriptional regulatory family.</text>
</comment>
<dbReference type="Gene3D" id="1.10.10.10">
    <property type="entry name" value="Winged helix-like DNA-binding domain superfamily/Winged helix DNA-binding domain"/>
    <property type="match status" value="1"/>
</dbReference>
<dbReference type="GO" id="GO:0003700">
    <property type="term" value="F:DNA-binding transcription factor activity"/>
    <property type="evidence" value="ECO:0007669"/>
    <property type="project" value="InterPro"/>
</dbReference>
<dbReference type="PRINTS" id="PR00039">
    <property type="entry name" value="HTHLYSR"/>
</dbReference>
<accession>A0A0N8GH30</accession>
<evidence type="ECO:0000256" key="2">
    <source>
        <dbReference type="ARBA" id="ARBA00023015"/>
    </source>
</evidence>
<dbReference type="RefSeq" id="WP_060672124.1">
    <property type="nucleotide sequence ID" value="NZ_JBCNGU010000018.1"/>
</dbReference>
<dbReference type="PROSITE" id="PS50931">
    <property type="entry name" value="HTH_LYSR"/>
    <property type="match status" value="1"/>
</dbReference>
<dbReference type="Gene3D" id="3.40.190.290">
    <property type="match status" value="1"/>
</dbReference>
<evidence type="ECO:0000256" key="4">
    <source>
        <dbReference type="ARBA" id="ARBA00023163"/>
    </source>
</evidence>
<evidence type="ECO:0000256" key="1">
    <source>
        <dbReference type="ARBA" id="ARBA00009437"/>
    </source>
</evidence>